<keyword evidence="3" id="KW-0804">Transcription</keyword>
<dbReference type="SUPFAM" id="SSF48498">
    <property type="entry name" value="Tetracyclin repressor-like, C-terminal domain"/>
    <property type="match status" value="1"/>
</dbReference>
<keyword evidence="2" id="KW-0238">DNA-binding</keyword>
<keyword evidence="6" id="KW-1185">Reference proteome</keyword>
<protein>
    <submittedName>
        <fullName evidence="5">AcrR family transcriptional regulator</fullName>
    </submittedName>
</protein>
<comment type="caution">
    <text evidence="5">The sequence shown here is derived from an EMBL/GenBank/DDBJ whole genome shotgun (WGS) entry which is preliminary data.</text>
</comment>
<dbReference type="Proteomes" id="UP001226389">
    <property type="component" value="Unassembled WGS sequence"/>
</dbReference>
<evidence type="ECO:0000256" key="1">
    <source>
        <dbReference type="ARBA" id="ARBA00023015"/>
    </source>
</evidence>
<dbReference type="InterPro" id="IPR004111">
    <property type="entry name" value="Repressor_TetR_C"/>
</dbReference>
<dbReference type="Gene3D" id="1.10.357.10">
    <property type="entry name" value="Tetracycline Repressor, domain 2"/>
    <property type="match status" value="1"/>
</dbReference>
<dbReference type="RefSeq" id="WP_285320362.1">
    <property type="nucleotide sequence ID" value="NZ_JAUSSY010000005.1"/>
</dbReference>
<gene>
    <name evidence="5" type="ORF">J2T22_001555</name>
</gene>
<dbReference type="InterPro" id="IPR036271">
    <property type="entry name" value="Tet_transcr_reg_TetR-rel_C_sf"/>
</dbReference>
<evidence type="ECO:0000259" key="4">
    <source>
        <dbReference type="Pfam" id="PF02909"/>
    </source>
</evidence>
<keyword evidence="1" id="KW-0805">Transcription regulation</keyword>
<reference evidence="5 6" key="1">
    <citation type="submission" date="2023-07" db="EMBL/GenBank/DDBJ databases">
        <title>Sorghum-associated microbial communities from plants grown in Nebraska, USA.</title>
        <authorList>
            <person name="Schachtman D."/>
        </authorList>
    </citation>
    <scope>NUCLEOTIDE SEQUENCE [LARGE SCALE GENOMIC DNA]</scope>
    <source>
        <strain evidence="5 6">DS994</strain>
    </source>
</reference>
<dbReference type="EMBL" id="JAUSSY010000005">
    <property type="protein sequence ID" value="MDQ0118377.1"/>
    <property type="molecule type" value="Genomic_DNA"/>
</dbReference>
<evidence type="ECO:0000313" key="6">
    <source>
        <dbReference type="Proteomes" id="UP001226389"/>
    </source>
</evidence>
<evidence type="ECO:0000313" key="5">
    <source>
        <dbReference type="EMBL" id="MDQ0118377.1"/>
    </source>
</evidence>
<accession>A0ABT9UGK8</accession>
<evidence type="ECO:0000256" key="3">
    <source>
        <dbReference type="ARBA" id="ARBA00023163"/>
    </source>
</evidence>
<dbReference type="Pfam" id="PF02909">
    <property type="entry name" value="TetR_C_1"/>
    <property type="match status" value="1"/>
</dbReference>
<name>A0ABT9UGK8_9MICC</name>
<sequence length="223" mass="24547">MTSVESVKPRRGRPRRVDRERIIEAAKVLDPATLTMQALAEEIGVDRKTLHYHVDNRDSLLRMVAADAFREAVAAHDFTPEKDWRKAIRAFAHITRDAVMAAGAWASYVGYETEADLEAIRPAEAAAEALVAAGLAEAEAGRVIAMLAGLAFTSATDRSIPKTAGRHPQEPVLEHLLEKAPQEEFTLLRKLVGGRSTELGTEEQFAFNLDIVTLGVERLLERP</sequence>
<evidence type="ECO:0000256" key="2">
    <source>
        <dbReference type="ARBA" id="ARBA00023125"/>
    </source>
</evidence>
<organism evidence="5 6">
    <name type="scientific">Pseudarthrobacter defluvii</name>
    <dbReference type="NCBI Taxonomy" id="410837"/>
    <lineage>
        <taxon>Bacteria</taxon>
        <taxon>Bacillati</taxon>
        <taxon>Actinomycetota</taxon>
        <taxon>Actinomycetes</taxon>
        <taxon>Micrococcales</taxon>
        <taxon>Micrococcaceae</taxon>
        <taxon>Pseudarthrobacter</taxon>
    </lineage>
</organism>
<dbReference type="InterPro" id="IPR050109">
    <property type="entry name" value="HTH-type_TetR-like_transc_reg"/>
</dbReference>
<dbReference type="SUPFAM" id="SSF46689">
    <property type="entry name" value="Homeodomain-like"/>
    <property type="match status" value="1"/>
</dbReference>
<proteinExistence type="predicted"/>
<dbReference type="PANTHER" id="PTHR30055">
    <property type="entry name" value="HTH-TYPE TRANSCRIPTIONAL REGULATOR RUTR"/>
    <property type="match status" value="1"/>
</dbReference>
<feature type="domain" description="Tetracycline repressor TetR C-terminal" evidence="4">
    <location>
        <begin position="80"/>
        <end position="218"/>
    </location>
</feature>
<dbReference type="InterPro" id="IPR009057">
    <property type="entry name" value="Homeodomain-like_sf"/>
</dbReference>
<dbReference type="PANTHER" id="PTHR30055:SF151">
    <property type="entry name" value="TRANSCRIPTIONAL REGULATORY PROTEIN"/>
    <property type="match status" value="1"/>
</dbReference>